<organism evidence="12 13">
    <name type="scientific">Pelagibacterium lacus</name>
    <dbReference type="NCBI Taxonomy" id="2282655"/>
    <lineage>
        <taxon>Bacteria</taxon>
        <taxon>Pseudomonadati</taxon>
        <taxon>Pseudomonadota</taxon>
        <taxon>Alphaproteobacteria</taxon>
        <taxon>Hyphomicrobiales</taxon>
        <taxon>Devosiaceae</taxon>
        <taxon>Pelagibacterium</taxon>
    </lineage>
</organism>
<dbReference type="InterPro" id="IPR035906">
    <property type="entry name" value="MetI-like_sf"/>
</dbReference>
<keyword evidence="7 9" id="KW-1133">Transmembrane helix</keyword>
<keyword evidence="3" id="KW-1003">Cell membrane</keyword>
<proteinExistence type="inferred from homology"/>
<dbReference type="OrthoDB" id="9783218at2"/>
<dbReference type="Pfam" id="PF12911">
    <property type="entry name" value="OppC_N"/>
    <property type="match status" value="1"/>
</dbReference>
<dbReference type="InterPro" id="IPR025966">
    <property type="entry name" value="OppC_N"/>
</dbReference>
<keyword evidence="6" id="KW-0653">Protein transport</keyword>
<feature type="region of interest" description="Disordered" evidence="10">
    <location>
        <begin position="298"/>
        <end position="321"/>
    </location>
</feature>
<dbReference type="Pfam" id="PF00528">
    <property type="entry name" value="BPD_transp_1"/>
    <property type="match status" value="1"/>
</dbReference>
<dbReference type="Proteomes" id="UP000253759">
    <property type="component" value="Unassembled WGS sequence"/>
</dbReference>
<protein>
    <submittedName>
        <fullName evidence="12">ABC transporter permease</fullName>
    </submittedName>
</protein>
<evidence type="ECO:0000256" key="5">
    <source>
        <dbReference type="ARBA" id="ARBA00022856"/>
    </source>
</evidence>
<keyword evidence="2 9" id="KW-0813">Transport</keyword>
<dbReference type="EMBL" id="QQNH01000005">
    <property type="protein sequence ID" value="RDE09529.1"/>
    <property type="molecule type" value="Genomic_DNA"/>
</dbReference>
<evidence type="ECO:0000313" key="12">
    <source>
        <dbReference type="EMBL" id="RDE09529.1"/>
    </source>
</evidence>
<dbReference type="Gene3D" id="1.10.3720.10">
    <property type="entry name" value="MetI-like"/>
    <property type="match status" value="1"/>
</dbReference>
<evidence type="ECO:0000256" key="2">
    <source>
        <dbReference type="ARBA" id="ARBA00022448"/>
    </source>
</evidence>
<keyword evidence="8 9" id="KW-0472">Membrane</keyword>
<evidence type="ECO:0000313" key="13">
    <source>
        <dbReference type="Proteomes" id="UP000253759"/>
    </source>
</evidence>
<comment type="similarity">
    <text evidence="9">Belongs to the binding-protein-dependent transport system permease family.</text>
</comment>
<keyword evidence="5" id="KW-0571">Peptide transport</keyword>
<evidence type="ECO:0000256" key="1">
    <source>
        <dbReference type="ARBA" id="ARBA00004651"/>
    </source>
</evidence>
<dbReference type="InterPro" id="IPR000515">
    <property type="entry name" value="MetI-like"/>
</dbReference>
<evidence type="ECO:0000256" key="3">
    <source>
        <dbReference type="ARBA" id="ARBA00022475"/>
    </source>
</evidence>
<accession>A0A369W685</accession>
<dbReference type="GO" id="GO:0055085">
    <property type="term" value="P:transmembrane transport"/>
    <property type="evidence" value="ECO:0007669"/>
    <property type="project" value="InterPro"/>
</dbReference>
<evidence type="ECO:0000259" key="11">
    <source>
        <dbReference type="PROSITE" id="PS50928"/>
    </source>
</evidence>
<evidence type="ECO:0000256" key="6">
    <source>
        <dbReference type="ARBA" id="ARBA00022927"/>
    </source>
</evidence>
<dbReference type="PANTHER" id="PTHR43386">
    <property type="entry name" value="OLIGOPEPTIDE TRANSPORT SYSTEM PERMEASE PROTEIN APPC"/>
    <property type="match status" value="1"/>
</dbReference>
<keyword evidence="13" id="KW-1185">Reference proteome</keyword>
<dbReference type="AlphaFoldDB" id="A0A369W685"/>
<reference evidence="13" key="1">
    <citation type="submission" date="2018-07" db="EMBL/GenBank/DDBJ databases">
        <authorList>
            <person name="Liu B.-T."/>
            <person name="Du Z."/>
        </authorList>
    </citation>
    <scope>NUCLEOTIDE SEQUENCE [LARGE SCALE GENOMIC DNA]</scope>
    <source>
        <strain evidence="13">XYN52</strain>
    </source>
</reference>
<feature type="transmembrane region" description="Helical" evidence="9">
    <location>
        <begin position="262"/>
        <end position="285"/>
    </location>
</feature>
<gene>
    <name evidence="12" type="ORF">DVH29_05035</name>
</gene>
<feature type="domain" description="ABC transmembrane type-1" evidence="11">
    <location>
        <begin position="96"/>
        <end position="285"/>
    </location>
</feature>
<evidence type="ECO:0000256" key="7">
    <source>
        <dbReference type="ARBA" id="ARBA00022989"/>
    </source>
</evidence>
<dbReference type="PROSITE" id="PS50928">
    <property type="entry name" value="ABC_TM1"/>
    <property type="match status" value="1"/>
</dbReference>
<evidence type="ECO:0000256" key="9">
    <source>
        <dbReference type="RuleBase" id="RU363032"/>
    </source>
</evidence>
<keyword evidence="4 9" id="KW-0812">Transmembrane</keyword>
<dbReference type="RefSeq" id="WP_114645076.1">
    <property type="nucleotide sequence ID" value="NZ_QQNH01000005.1"/>
</dbReference>
<feature type="transmembrane region" description="Helical" evidence="9">
    <location>
        <begin position="100"/>
        <end position="123"/>
    </location>
</feature>
<dbReference type="PANTHER" id="PTHR43386:SF1">
    <property type="entry name" value="D,D-DIPEPTIDE TRANSPORT SYSTEM PERMEASE PROTEIN DDPC-RELATED"/>
    <property type="match status" value="1"/>
</dbReference>
<evidence type="ECO:0000256" key="4">
    <source>
        <dbReference type="ARBA" id="ARBA00022692"/>
    </source>
</evidence>
<dbReference type="GO" id="GO:0015833">
    <property type="term" value="P:peptide transport"/>
    <property type="evidence" value="ECO:0007669"/>
    <property type="project" value="UniProtKB-KW"/>
</dbReference>
<dbReference type="GO" id="GO:0015031">
    <property type="term" value="P:protein transport"/>
    <property type="evidence" value="ECO:0007669"/>
    <property type="project" value="UniProtKB-KW"/>
</dbReference>
<sequence length="321" mass="34985">MSLDIAAPAARRPFARTGRLLLEIWHDRSAAFGLSVIVVILFCAVFAPWVAPYDPGAQDLGARLVPPFWLERGSLAHILGTDHLGRDILSRIIHGSRASLLVAASVVLIAGTFGTIMGLWAGFRGGRTDSVIMRIVDIQVALPALLLILLVISVVGPGIATMIVVLSIANWMVYARLVRSIVLSVRQLEYIEAAEMIGCRPGRVVFSHLLPNLISPLLTLAILEFTNIILAEAALSFLGLGVQPPATSWGLDVANGKDYLFVAWWLVTFPGLCISITVIAINLLANWVRVTTDPQEREKRYARHRAGRRRQAARQPVGGQQ</sequence>
<name>A0A369W685_9HYPH</name>
<dbReference type="CDD" id="cd06261">
    <property type="entry name" value="TM_PBP2"/>
    <property type="match status" value="1"/>
</dbReference>
<comment type="subcellular location">
    <subcellularLocation>
        <location evidence="1 9">Cell membrane</location>
        <topology evidence="1 9">Multi-pass membrane protein</topology>
    </subcellularLocation>
</comment>
<comment type="caution">
    <text evidence="12">The sequence shown here is derived from an EMBL/GenBank/DDBJ whole genome shotgun (WGS) entry which is preliminary data.</text>
</comment>
<feature type="transmembrane region" description="Helical" evidence="9">
    <location>
        <begin position="29"/>
        <end position="51"/>
    </location>
</feature>
<dbReference type="InterPro" id="IPR050366">
    <property type="entry name" value="BP-dependent_transpt_permease"/>
</dbReference>
<evidence type="ECO:0000256" key="8">
    <source>
        <dbReference type="ARBA" id="ARBA00023136"/>
    </source>
</evidence>
<dbReference type="SUPFAM" id="SSF161098">
    <property type="entry name" value="MetI-like"/>
    <property type="match status" value="1"/>
</dbReference>
<evidence type="ECO:0000256" key="10">
    <source>
        <dbReference type="SAM" id="MobiDB-lite"/>
    </source>
</evidence>
<feature type="compositionally biased region" description="Basic residues" evidence="10">
    <location>
        <begin position="300"/>
        <end position="312"/>
    </location>
</feature>
<dbReference type="GO" id="GO:0005886">
    <property type="term" value="C:plasma membrane"/>
    <property type="evidence" value="ECO:0007669"/>
    <property type="project" value="UniProtKB-SubCell"/>
</dbReference>